<keyword evidence="2" id="KW-1185">Reference proteome</keyword>
<name>A0A2Z7BQK5_9LAMI</name>
<dbReference type="Proteomes" id="UP000250235">
    <property type="component" value="Unassembled WGS sequence"/>
</dbReference>
<dbReference type="EMBL" id="KV003237">
    <property type="protein sequence ID" value="KZV36739.1"/>
    <property type="molecule type" value="Genomic_DNA"/>
</dbReference>
<accession>A0A2Z7BQK5</accession>
<gene>
    <name evidence="1" type="ORF">F511_37853</name>
</gene>
<organism evidence="1 2">
    <name type="scientific">Dorcoceras hygrometricum</name>
    <dbReference type="NCBI Taxonomy" id="472368"/>
    <lineage>
        <taxon>Eukaryota</taxon>
        <taxon>Viridiplantae</taxon>
        <taxon>Streptophyta</taxon>
        <taxon>Embryophyta</taxon>
        <taxon>Tracheophyta</taxon>
        <taxon>Spermatophyta</taxon>
        <taxon>Magnoliopsida</taxon>
        <taxon>eudicotyledons</taxon>
        <taxon>Gunneridae</taxon>
        <taxon>Pentapetalae</taxon>
        <taxon>asterids</taxon>
        <taxon>lamiids</taxon>
        <taxon>Lamiales</taxon>
        <taxon>Gesneriaceae</taxon>
        <taxon>Didymocarpoideae</taxon>
        <taxon>Trichosporeae</taxon>
        <taxon>Loxocarpinae</taxon>
        <taxon>Dorcoceras</taxon>
    </lineage>
</organism>
<sequence>MSRFFFVKCDVMRDPWKCEMHWRDSAVTLVPRTPYRSPSLTPFLEAMHEELREFASAELGLCAELVGLMCLRRRATRVCQWGTGLLCRAGRAYVLSSGRHSRSSILDTMS</sequence>
<reference evidence="1 2" key="1">
    <citation type="journal article" date="2015" name="Proc. Natl. Acad. Sci. U.S.A.">
        <title>The resurrection genome of Boea hygrometrica: A blueprint for survival of dehydration.</title>
        <authorList>
            <person name="Xiao L."/>
            <person name="Yang G."/>
            <person name="Zhang L."/>
            <person name="Yang X."/>
            <person name="Zhao S."/>
            <person name="Ji Z."/>
            <person name="Zhou Q."/>
            <person name="Hu M."/>
            <person name="Wang Y."/>
            <person name="Chen M."/>
            <person name="Xu Y."/>
            <person name="Jin H."/>
            <person name="Xiao X."/>
            <person name="Hu G."/>
            <person name="Bao F."/>
            <person name="Hu Y."/>
            <person name="Wan P."/>
            <person name="Li L."/>
            <person name="Deng X."/>
            <person name="Kuang T."/>
            <person name="Xiang C."/>
            <person name="Zhu J.K."/>
            <person name="Oliver M.J."/>
            <person name="He Y."/>
        </authorList>
    </citation>
    <scope>NUCLEOTIDE SEQUENCE [LARGE SCALE GENOMIC DNA]</scope>
    <source>
        <strain evidence="2">cv. XS01</strain>
    </source>
</reference>
<evidence type="ECO:0000313" key="2">
    <source>
        <dbReference type="Proteomes" id="UP000250235"/>
    </source>
</evidence>
<dbReference type="AlphaFoldDB" id="A0A2Z7BQK5"/>
<proteinExistence type="predicted"/>
<protein>
    <submittedName>
        <fullName evidence="1">Uncharacterized protein</fullName>
    </submittedName>
</protein>
<evidence type="ECO:0000313" key="1">
    <source>
        <dbReference type="EMBL" id="KZV36739.1"/>
    </source>
</evidence>